<dbReference type="InterPro" id="IPR002078">
    <property type="entry name" value="Sigma_54_int"/>
</dbReference>
<reference evidence="6 7" key="1">
    <citation type="submission" date="2020-02" db="EMBL/GenBank/DDBJ databases">
        <title>Whole-genome analyses of novel actinobacteria.</title>
        <authorList>
            <person name="Sahin N."/>
            <person name="Gencbay T."/>
        </authorList>
    </citation>
    <scope>NUCLEOTIDE SEQUENCE [LARGE SCALE GENOMIC DNA]</scope>
    <source>
        <strain evidence="6 7">HC44</strain>
    </source>
</reference>
<dbReference type="SUPFAM" id="SSF52540">
    <property type="entry name" value="P-loop containing nucleoside triphosphate hydrolases"/>
    <property type="match status" value="1"/>
</dbReference>
<keyword evidence="3" id="KW-0805">Transcription regulation</keyword>
<dbReference type="SUPFAM" id="SSF55781">
    <property type="entry name" value="GAF domain-like"/>
    <property type="match status" value="1"/>
</dbReference>
<gene>
    <name evidence="6" type="ORF">G5C60_15265</name>
</gene>
<proteinExistence type="predicted"/>
<dbReference type="Pfam" id="PF02954">
    <property type="entry name" value="HTH_8"/>
    <property type="match status" value="1"/>
</dbReference>
<keyword evidence="1" id="KW-0547">Nucleotide-binding</keyword>
<evidence type="ECO:0000256" key="1">
    <source>
        <dbReference type="ARBA" id="ARBA00022741"/>
    </source>
</evidence>
<dbReference type="InterPro" id="IPR058031">
    <property type="entry name" value="AAA_lid_NorR"/>
</dbReference>
<evidence type="ECO:0000313" key="6">
    <source>
        <dbReference type="EMBL" id="NGO08926.1"/>
    </source>
</evidence>
<keyword evidence="4" id="KW-0804">Transcription</keyword>
<dbReference type="AlphaFoldDB" id="A0A6G4V4I7"/>
<dbReference type="EMBL" id="JAAKZY010000040">
    <property type="protein sequence ID" value="NGO08926.1"/>
    <property type="molecule type" value="Genomic_DNA"/>
</dbReference>
<accession>A0A6G4V4I7</accession>
<dbReference type="Proteomes" id="UP000472335">
    <property type="component" value="Unassembled WGS sequence"/>
</dbReference>
<keyword evidence="2" id="KW-0067">ATP-binding</keyword>
<dbReference type="GO" id="GO:0005524">
    <property type="term" value="F:ATP binding"/>
    <property type="evidence" value="ECO:0007669"/>
    <property type="project" value="UniProtKB-KW"/>
</dbReference>
<evidence type="ECO:0000259" key="5">
    <source>
        <dbReference type="PROSITE" id="PS50045"/>
    </source>
</evidence>
<dbReference type="SUPFAM" id="SSF46689">
    <property type="entry name" value="Homeodomain-like"/>
    <property type="match status" value="1"/>
</dbReference>
<feature type="domain" description="Sigma-54 factor interaction" evidence="5">
    <location>
        <begin position="253"/>
        <end position="484"/>
    </location>
</feature>
<dbReference type="InterPro" id="IPR027417">
    <property type="entry name" value="P-loop_NTPase"/>
</dbReference>
<dbReference type="InterPro" id="IPR029016">
    <property type="entry name" value="GAF-like_dom_sf"/>
</dbReference>
<dbReference type="Pfam" id="PF25601">
    <property type="entry name" value="AAA_lid_14"/>
    <property type="match status" value="1"/>
</dbReference>
<comment type="caution">
    <text evidence="6">The sequence shown here is derived from an EMBL/GenBank/DDBJ whole genome shotgun (WGS) entry which is preliminary data.</text>
</comment>
<dbReference type="PANTHER" id="PTHR32071">
    <property type="entry name" value="TRANSCRIPTIONAL REGULATORY PROTEIN"/>
    <property type="match status" value="1"/>
</dbReference>
<dbReference type="InterPro" id="IPR002197">
    <property type="entry name" value="HTH_Fis"/>
</dbReference>
<dbReference type="PROSITE" id="PS00688">
    <property type="entry name" value="SIGMA54_INTERACT_3"/>
    <property type="match status" value="1"/>
</dbReference>
<dbReference type="PROSITE" id="PS50045">
    <property type="entry name" value="SIGMA54_INTERACT_4"/>
    <property type="match status" value="1"/>
</dbReference>
<evidence type="ECO:0000256" key="2">
    <source>
        <dbReference type="ARBA" id="ARBA00022840"/>
    </source>
</evidence>
<evidence type="ECO:0000256" key="3">
    <source>
        <dbReference type="ARBA" id="ARBA00023015"/>
    </source>
</evidence>
<dbReference type="Gene3D" id="3.30.450.40">
    <property type="match status" value="1"/>
</dbReference>
<sequence>MHPIDTALRPEIAHSWWRSELSGLTPATPNLRVEPSAVDRRSRLVAAAEPVLAELAEQLGDAGFCVLLADRESRIVDVPVGARSLRDRLAGLGVVAGGVFLEETTGTNSIATAHELRRGVAVHGEEHYLEPFKRFSCYGHPITHPVTRRLEGVLDITCLTGNDSPLLAPLVARAARDIEERLLRTARRAEQRLLAAFQVAAAGRNRPVLVLGEGVVLASPAAVDLLDPVDHIRLRELASGLGRRGPAGCPEPHLASSVELSSGRTVAVRYQAVAPGTDGVLFEFRDPDQAGATVRRGGPARTSAVRPAELVQGTAVYVGGAPGTGRTTTVRSLVGGDRDRVVTLDASEAAVRGEAAWLADLERAGDGGPGLLVVEDVHLLPDACAVRMRRLMDRPGLWIALTGAPVAELSGQCAALAADCPAQIELPGLRDRTEELPNLVRAMLDGLGAGDRLRFTPATLAALAGHPWPGNLRELHTVVRTVAGRRSAGDVTPRDLPEGYQVSPRRRSMTPLERAEHDAIAVALRECGGNKLHAAKRLGISRTTLYSRMRTLQITA</sequence>
<dbReference type="PANTHER" id="PTHR32071:SF122">
    <property type="entry name" value="SIGMA FACTOR"/>
    <property type="match status" value="1"/>
</dbReference>
<evidence type="ECO:0000313" key="7">
    <source>
        <dbReference type="Proteomes" id="UP000472335"/>
    </source>
</evidence>
<evidence type="ECO:0000256" key="4">
    <source>
        <dbReference type="ARBA" id="ARBA00023163"/>
    </source>
</evidence>
<dbReference type="InterPro" id="IPR025944">
    <property type="entry name" value="Sigma_54_int_dom_CS"/>
</dbReference>
<dbReference type="RefSeq" id="WP_165259375.1">
    <property type="nucleotide sequence ID" value="NZ_JAAKZY010000040.1"/>
</dbReference>
<keyword evidence="7" id="KW-1185">Reference proteome</keyword>
<organism evidence="6 7">
    <name type="scientific">Streptomyces scabichelini</name>
    <dbReference type="NCBI Taxonomy" id="2711217"/>
    <lineage>
        <taxon>Bacteria</taxon>
        <taxon>Bacillati</taxon>
        <taxon>Actinomycetota</taxon>
        <taxon>Actinomycetes</taxon>
        <taxon>Kitasatosporales</taxon>
        <taxon>Streptomycetaceae</taxon>
        <taxon>Streptomyces</taxon>
    </lineage>
</organism>
<dbReference type="PRINTS" id="PR01590">
    <property type="entry name" value="HTHFIS"/>
</dbReference>
<protein>
    <recommendedName>
        <fullName evidence="5">Sigma-54 factor interaction domain-containing protein</fullName>
    </recommendedName>
</protein>
<dbReference type="Gene3D" id="1.10.10.60">
    <property type="entry name" value="Homeodomain-like"/>
    <property type="match status" value="1"/>
</dbReference>
<dbReference type="Gene3D" id="1.10.8.60">
    <property type="match status" value="1"/>
</dbReference>
<dbReference type="GO" id="GO:0043565">
    <property type="term" value="F:sequence-specific DNA binding"/>
    <property type="evidence" value="ECO:0007669"/>
    <property type="project" value="InterPro"/>
</dbReference>
<name>A0A6G4V4I7_9ACTN</name>
<dbReference type="InterPro" id="IPR009057">
    <property type="entry name" value="Homeodomain-like_sf"/>
</dbReference>
<dbReference type="GO" id="GO:0006355">
    <property type="term" value="P:regulation of DNA-templated transcription"/>
    <property type="evidence" value="ECO:0007669"/>
    <property type="project" value="InterPro"/>
</dbReference>